<protein>
    <recommendedName>
        <fullName evidence="4">FAD-binding PCMH-type domain-containing protein</fullName>
    </recommendedName>
</protein>
<dbReference type="InterPro" id="IPR016166">
    <property type="entry name" value="FAD-bd_PCMH"/>
</dbReference>
<dbReference type="InterPro" id="IPR002346">
    <property type="entry name" value="Mopterin_DH_FAD-bd"/>
</dbReference>
<evidence type="ECO:0000256" key="2">
    <source>
        <dbReference type="ARBA" id="ARBA00022827"/>
    </source>
</evidence>
<dbReference type="PANTHER" id="PTHR42659:SF2">
    <property type="entry name" value="XANTHINE DEHYDROGENASE SUBUNIT C-RELATED"/>
    <property type="match status" value="1"/>
</dbReference>
<dbReference type="InterPro" id="IPR016167">
    <property type="entry name" value="FAD-bd_PCMH_sub1"/>
</dbReference>
<dbReference type="GO" id="GO:0016491">
    <property type="term" value="F:oxidoreductase activity"/>
    <property type="evidence" value="ECO:0007669"/>
    <property type="project" value="UniProtKB-KW"/>
</dbReference>
<dbReference type="Proteomes" id="UP000075359">
    <property type="component" value="Unassembled WGS sequence"/>
</dbReference>
<dbReference type="Gene3D" id="3.30.43.10">
    <property type="entry name" value="Uridine Diphospho-n-acetylenolpyruvylglucosamine Reductase, domain 2"/>
    <property type="match status" value="1"/>
</dbReference>
<dbReference type="STRING" id="1630136.AS592_03455"/>
<dbReference type="PROSITE" id="PS51387">
    <property type="entry name" value="FAD_PCMH"/>
    <property type="match status" value="1"/>
</dbReference>
<accession>A0A151CE88</accession>
<keyword evidence="2" id="KW-0274">FAD</keyword>
<dbReference type="Pfam" id="PF00941">
    <property type="entry name" value="FAD_binding_5"/>
    <property type="match status" value="1"/>
</dbReference>
<dbReference type="InterPro" id="IPR016169">
    <property type="entry name" value="FAD-bd_PCMH_sub2"/>
</dbReference>
<comment type="caution">
    <text evidence="5">The sequence shown here is derived from an EMBL/GenBank/DDBJ whole genome shotgun (WGS) entry which is preliminary data.</text>
</comment>
<dbReference type="Gene3D" id="3.30.390.50">
    <property type="entry name" value="CO dehydrogenase flavoprotein, C-terminal domain"/>
    <property type="match status" value="1"/>
</dbReference>
<keyword evidence="6" id="KW-1185">Reference proteome</keyword>
<evidence type="ECO:0000259" key="4">
    <source>
        <dbReference type="PROSITE" id="PS51387"/>
    </source>
</evidence>
<dbReference type="SUPFAM" id="SSF55447">
    <property type="entry name" value="CO dehydrogenase flavoprotein C-terminal domain-like"/>
    <property type="match status" value="1"/>
</dbReference>
<name>A0A151CE88_9BACT</name>
<feature type="domain" description="FAD-binding PCMH-type" evidence="4">
    <location>
        <begin position="1"/>
        <end position="170"/>
    </location>
</feature>
<proteinExistence type="predicted"/>
<dbReference type="SUPFAM" id="SSF56176">
    <property type="entry name" value="FAD-binding/transporter-associated domain-like"/>
    <property type="match status" value="1"/>
</dbReference>
<dbReference type="AlphaFoldDB" id="A0A151CE88"/>
<dbReference type="InterPro" id="IPR051312">
    <property type="entry name" value="Diverse_Substr_Oxidored"/>
</dbReference>
<keyword evidence="3" id="KW-0560">Oxidoreductase</keyword>
<evidence type="ECO:0000313" key="5">
    <source>
        <dbReference type="EMBL" id="KYJ85807.1"/>
    </source>
</evidence>
<evidence type="ECO:0000256" key="3">
    <source>
        <dbReference type="ARBA" id="ARBA00023002"/>
    </source>
</evidence>
<keyword evidence="1" id="KW-0285">Flavoprotein</keyword>
<organism evidence="5 6">
    <name type="scientific">Sulfurovum riftiae</name>
    <dbReference type="NCBI Taxonomy" id="1630136"/>
    <lineage>
        <taxon>Bacteria</taxon>
        <taxon>Pseudomonadati</taxon>
        <taxon>Campylobacterota</taxon>
        <taxon>Epsilonproteobacteria</taxon>
        <taxon>Campylobacterales</taxon>
        <taxon>Sulfurovaceae</taxon>
        <taxon>Sulfurovum</taxon>
    </lineage>
</organism>
<dbReference type="InterPro" id="IPR036683">
    <property type="entry name" value="CO_DH_flav_C_dom_sf"/>
</dbReference>
<dbReference type="Gene3D" id="3.30.465.10">
    <property type="match status" value="1"/>
</dbReference>
<reference evidence="5 6" key="1">
    <citation type="submission" date="2015-11" db="EMBL/GenBank/DDBJ databases">
        <title>Draft genome of Sulfurovum riftiae 1812E, a member of the Epsilonproteobacteria isolated from the tube of the deep-sea hydrothermal vent tubewom Riftia pachyptila.</title>
        <authorList>
            <person name="Vetriani C."/>
            <person name="Giovannelli D."/>
        </authorList>
    </citation>
    <scope>NUCLEOTIDE SEQUENCE [LARGE SCALE GENOMIC DNA]</scope>
    <source>
        <strain evidence="5 6">1812E</strain>
    </source>
</reference>
<dbReference type="GO" id="GO:0071949">
    <property type="term" value="F:FAD binding"/>
    <property type="evidence" value="ECO:0007669"/>
    <property type="project" value="InterPro"/>
</dbReference>
<dbReference type="OrthoDB" id="9775084at2"/>
<gene>
    <name evidence="5" type="ORF">AS592_03455</name>
</gene>
<evidence type="ECO:0000256" key="1">
    <source>
        <dbReference type="ARBA" id="ARBA00022630"/>
    </source>
</evidence>
<evidence type="ECO:0000313" key="6">
    <source>
        <dbReference type="Proteomes" id="UP000075359"/>
    </source>
</evidence>
<dbReference type="RefSeq" id="WP_067332272.1">
    <property type="nucleotide sequence ID" value="NZ_LNKT01000067.1"/>
</dbReference>
<dbReference type="SMART" id="SM01092">
    <property type="entry name" value="CO_deh_flav_C"/>
    <property type="match status" value="1"/>
</dbReference>
<dbReference type="Pfam" id="PF03450">
    <property type="entry name" value="CO_deh_flav_C"/>
    <property type="match status" value="1"/>
</dbReference>
<dbReference type="InterPro" id="IPR005107">
    <property type="entry name" value="CO_DH_flav_C"/>
</dbReference>
<dbReference type="EMBL" id="LNKT01000067">
    <property type="protein sequence ID" value="KYJ85807.1"/>
    <property type="molecule type" value="Genomic_DNA"/>
</dbReference>
<sequence length="268" mass="29390">MKYYRPEDINGAKKLLSDHPDFLLLCGSTDVAVALKKQKKEVNGIIDIGLLDELRYIETDIGTIRIGALATITDILEHAGISANLPLLAEAAEQFASRQIRNLATLGGNIANASPAADLTAVLLVLDAMITLGSEEGERTIMLEDLFCGYKCTKLDHEVILSISIPLQKHKWYYRKTGPRERLNISKVSLAVTRSSKGYAVSGTSLNPYAKRFTHLEELLNSGHINDATIKEALAQDISPSGSFRSTKAYRMRVACNMVKEALSKLEA</sequence>
<dbReference type="InterPro" id="IPR036318">
    <property type="entry name" value="FAD-bd_PCMH-like_sf"/>
</dbReference>
<dbReference type="PANTHER" id="PTHR42659">
    <property type="entry name" value="XANTHINE DEHYDROGENASE SUBUNIT C-RELATED"/>
    <property type="match status" value="1"/>
</dbReference>